<dbReference type="PANTHER" id="PTHR46140">
    <property type="entry name" value="VACUOLAR TRANSPORTER CHAPERONE 1-RELATED"/>
    <property type="match status" value="1"/>
</dbReference>
<dbReference type="GO" id="GO:0042144">
    <property type="term" value="P:vacuole fusion, non-autophagic"/>
    <property type="evidence" value="ECO:0007669"/>
    <property type="project" value="TreeGrafter"/>
</dbReference>
<proteinExistence type="predicted"/>
<feature type="domain" description="SPX" evidence="8">
    <location>
        <begin position="1"/>
        <end position="182"/>
    </location>
</feature>
<evidence type="ECO:0000259" key="8">
    <source>
        <dbReference type="PROSITE" id="PS51382"/>
    </source>
</evidence>
<evidence type="ECO:0000256" key="3">
    <source>
        <dbReference type="ARBA" id="ARBA00022692"/>
    </source>
</evidence>
<dbReference type="GO" id="GO:0016237">
    <property type="term" value="P:microautophagy"/>
    <property type="evidence" value="ECO:0007669"/>
    <property type="project" value="TreeGrafter"/>
</dbReference>
<keyword evidence="3 7" id="KW-0812">Transmembrane</keyword>
<keyword evidence="10" id="KW-1185">Reference proteome</keyword>
<dbReference type="STRING" id="2656787.A0A370TQU8"/>
<evidence type="ECO:0000256" key="7">
    <source>
        <dbReference type="SAM" id="Phobius"/>
    </source>
</evidence>
<comment type="subcellular location">
    <subcellularLocation>
        <location evidence="1">Vacuole membrane</location>
        <topology evidence="1">Multi-pass membrane protein</topology>
    </subcellularLocation>
</comment>
<dbReference type="GO" id="GO:0033254">
    <property type="term" value="C:vacuolar transporter chaperone complex"/>
    <property type="evidence" value="ECO:0007669"/>
    <property type="project" value="TreeGrafter"/>
</dbReference>
<evidence type="ECO:0000256" key="2">
    <source>
        <dbReference type="ARBA" id="ARBA00022554"/>
    </source>
</evidence>
<dbReference type="GO" id="GO:0006799">
    <property type="term" value="P:polyphosphate biosynthetic process"/>
    <property type="evidence" value="ECO:0007669"/>
    <property type="project" value="UniProtKB-ARBA"/>
</dbReference>
<keyword evidence="4 7" id="KW-1133">Transmembrane helix</keyword>
<dbReference type="GO" id="GO:0000329">
    <property type="term" value="C:fungal-type vacuole membrane"/>
    <property type="evidence" value="ECO:0007669"/>
    <property type="project" value="TreeGrafter"/>
</dbReference>
<gene>
    <name evidence="9" type="ORF">BP5553_05332</name>
</gene>
<dbReference type="AlphaFoldDB" id="A0A370TQU8"/>
<feature type="transmembrane region" description="Helical" evidence="7">
    <location>
        <begin position="365"/>
        <end position="389"/>
    </location>
</feature>
<dbReference type="PROSITE" id="PS51382">
    <property type="entry name" value="SPX"/>
    <property type="match status" value="1"/>
</dbReference>
<dbReference type="InterPro" id="IPR051572">
    <property type="entry name" value="VTC_Complex_Subunit"/>
</dbReference>
<dbReference type="PANTHER" id="PTHR46140:SF1">
    <property type="entry name" value="VACUOLAR TRANSPORTER CHAPERONE COMPLEX SUBUNIT 4-RELATED"/>
    <property type="match status" value="1"/>
</dbReference>
<feature type="transmembrane region" description="Helical" evidence="7">
    <location>
        <begin position="401"/>
        <end position="422"/>
    </location>
</feature>
<feature type="transmembrane region" description="Helical" evidence="7">
    <location>
        <begin position="434"/>
        <end position="454"/>
    </location>
</feature>
<sequence>MKYGENLAARSVPQWAPYNIDYDTLKHMIKANTTRNAAQAVAIPGHLDDTLRRFESQFFDELCNQHERVDLFVRSKADEIHRRLGRDMDVLSLRSAYGVNRKIEFVEKATRRLLDRCANANGRFISQRKLEKFAKYENRTIRCGDDIRLLERFVNEQRVAFYKILKKYKKWTGSRSVGDRFNQEVLNNPKSFTKMDFSPLHSRYTEIVSFLRTSTPETSEPTTPMTASRQSSAGPAQRATPVLSYWNEYDDPSDGENEPYMISVRPEPETRFPGANALSYIISQARGPVEKIKGLLSPTQHHPSERQPLIQDRHYFPEQQSTLDTTDAEDDASSCDLPSSGYITHYATTIPSLSDQKNSRNRETLLFRSCIVCFTAAFMFLFVAGMLAATGRRRLRAEVDAGVITGVVASLFFGILAFACMLHRGDRLDWLHRSCVVVTFTTVCVLDGIMLVYITENMIP</sequence>
<dbReference type="GeneID" id="43598181"/>
<dbReference type="GO" id="GO:0007034">
    <property type="term" value="P:vacuolar transport"/>
    <property type="evidence" value="ECO:0007669"/>
    <property type="project" value="TreeGrafter"/>
</dbReference>
<evidence type="ECO:0000256" key="6">
    <source>
        <dbReference type="SAM" id="MobiDB-lite"/>
    </source>
</evidence>
<organism evidence="9 10">
    <name type="scientific">Venustampulla echinocandica</name>
    <dbReference type="NCBI Taxonomy" id="2656787"/>
    <lineage>
        <taxon>Eukaryota</taxon>
        <taxon>Fungi</taxon>
        <taxon>Dikarya</taxon>
        <taxon>Ascomycota</taxon>
        <taxon>Pezizomycotina</taxon>
        <taxon>Leotiomycetes</taxon>
        <taxon>Helotiales</taxon>
        <taxon>Pleuroascaceae</taxon>
        <taxon>Venustampulla</taxon>
    </lineage>
</organism>
<dbReference type="CDD" id="cd14474">
    <property type="entry name" value="SPX_YDR089W"/>
    <property type="match status" value="1"/>
</dbReference>
<name>A0A370TQU8_9HELO</name>
<evidence type="ECO:0000256" key="4">
    <source>
        <dbReference type="ARBA" id="ARBA00022989"/>
    </source>
</evidence>
<feature type="compositionally biased region" description="Low complexity" evidence="6">
    <location>
        <begin position="214"/>
        <end position="224"/>
    </location>
</feature>
<accession>A0A370TQU8</accession>
<comment type="caution">
    <text evidence="9">The sequence shown here is derived from an EMBL/GenBank/DDBJ whole genome shotgun (WGS) entry which is preliminary data.</text>
</comment>
<keyword evidence="2" id="KW-0926">Vacuole</keyword>
<dbReference type="InterPro" id="IPR004331">
    <property type="entry name" value="SPX_dom"/>
</dbReference>
<protein>
    <submittedName>
        <fullName evidence="9">SPX-containing protein</fullName>
    </submittedName>
</protein>
<keyword evidence="5 7" id="KW-0472">Membrane</keyword>
<evidence type="ECO:0000256" key="5">
    <source>
        <dbReference type="ARBA" id="ARBA00023136"/>
    </source>
</evidence>
<feature type="compositionally biased region" description="Polar residues" evidence="6">
    <location>
        <begin position="225"/>
        <end position="234"/>
    </location>
</feature>
<feature type="region of interest" description="Disordered" evidence="6">
    <location>
        <begin position="214"/>
        <end position="238"/>
    </location>
</feature>
<reference evidence="9 10" key="1">
    <citation type="journal article" date="2018" name="IMA Fungus">
        <title>IMA Genome-F 9: Draft genome sequence of Annulohypoxylon stygium, Aspergillus mulundensis, Berkeleyomyces basicola (syn. Thielaviopsis basicola), Ceratocystis smalleyi, two Cercospora beticola strains, Coleophoma cylindrospora, Fusarium fracticaudum, Phialophora cf. hyalina, and Morchella septimelata.</title>
        <authorList>
            <person name="Wingfield B.D."/>
            <person name="Bills G.F."/>
            <person name="Dong Y."/>
            <person name="Huang W."/>
            <person name="Nel W.J."/>
            <person name="Swalarsk-Parry B.S."/>
            <person name="Vaghefi N."/>
            <person name="Wilken P.M."/>
            <person name="An Z."/>
            <person name="de Beer Z.W."/>
            <person name="De Vos L."/>
            <person name="Chen L."/>
            <person name="Duong T.A."/>
            <person name="Gao Y."/>
            <person name="Hammerbacher A."/>
            <person name="Kikkert J.R."/>
            <person name="Li Y."/>
            <person name="Li H."/>
            <person name="Li K."/>
            <person name="Li Q."/>
            <person name="Liu X."/>
            <person name="Ma X."/>
            <person name="Naidoo K."/>
            <person name="Pethybridge S.J."/>
            <person name="Sun J."/>
            <person name="Steenkamp E.T."/>
            <person name="van der Nest M.A."/>
            <person name="van Wyk S."/>
            <person name="Wingfield M.J."/>
            <person name="Xiong C."/>
            <person name="Yue Q."/>
            <person name="Zhang X."/>
        </authorList>
    </citation>
    <scope>NUCLEOTIDE SEQUENCE [LARGE SCALE GENOMIC DNA]</scope>
    <source>
        <strain evidence="9 10">BP 5553</strain>
    </source>
</reference>
<evidence type="ECO:0000313" key="10">
    <source>
        <dbReference type="Proteomes" id="UP000254866"/>
    </source>
</evidence>
<dbReference type="Proteomes" id="UP000254866">
    <property type="component" value="Unassembled WGS sequence"/>
</dbReference>
<dbReference type="OrthoDB" id="5588846at2759"/>
<evidence type="ECO:0000313" key="9">
    <source>
        <dbReference type="EMBL" id="RDL37899.1"/>
    </source>
</evidence>
<dbReference type="RefSeq" id="XP_031870555.1">
    <property type="nucleotide sequence ID" value="XM_032013955.1"/>
</dbReference>
<evidence type="ECO:0000256" key="1">
    <source>
        <dbReference type="ARBA" id="ARBA00004128"/>
    </source>
</evidence>
<dbReference type="EMBL" id="NPIC01000003">
    <property type="protein sequence ID" value="RDL37899.1"/>
    <property type="molecule type" value="Genomic_DNA"/>
</dbReference>